<proteinExistence type="predicted"/>
<dbReference type="Proteomes" id="UP000031952">
    <property type="component" value="Unassembled WGS sequence"/>
</dbReference>
<comment type="caution">
    <text evidence="1">The sequence shown here is derived from an EMBL/GenBank/DDBJ whole genome shotgun (WGS) entry which is preliminary data.</text>
</comment>
<evidence type="ECO:0000313" key="1">
    <source>
        <dbReference type="EMBL" id="KIJ88308.1"/>
    </source>
</evidence>
<accession>A0A0C2R7R6</accession>
<sequence length="168" mass="19590">MKKIGFSSTGIRRGVEDFFNQKYFADKFTEEEQGYFVLFLAYKIFRYGNKACLEYFSEKQPELITKIFNDYPHLFFRREAINTCIKNKDSRQKALDAIKLKSSDKFFENCFDTVFPKVDVVINLICLEEPKSNQISNEPELAFNLEVLPLNIDENGDVLPTGDVEDNH</sequence>
<gene>
    <name evidence="1" type="ORF">SB78_06605</name>
</gene>
<name>A0A0C2R7R6_9RICK</name>
<evidence type="ECO:0000313" key="2">
    <source>
        <dbReference type="Proteomes" id="UP000031952"/>
    </source>
</evidence>
<dbReference type="AlphaFoldDB" id="A0A0C2R7R6"/>
<protein>
    <submittedName>
        <fullName evidence="1">Uncharacterized protein</fullName>
    </submittedName>
</protein>
<reference evidence="1 2" key="1">
    <citation type="submission" date="2014-12" db="EMBL/GenBank/DDBJ databases">
        <title>Whole genome sequence of Candidatus Rickettsia asemboensis strain NMRCii isolated from cat fleas in west Kenya.</title>
        <authorList>
            <person name="Jima D."/>
            <person name="Luce-Fedrow A."/>
            <person name="Yang Y."/>
            <person name="Maina A.N."/>
            <person name="Snesrud E.C."/>
            <person name="Jarman R.G."/>
            <person name="Richards A.L."/>
            <person name="Hang J."/>
        </authorList>
    </citation>
    <scope>NUCLEOTIDE SEQUENCE [LARGE SCALE GENOMIC DNA]</scope>
    <source>
        <strain evidence="1 2">NMRCii</strain>
    </source>
</reference>
<organism evidence="1 2">
    <name type="scientific">Rickettsia asembonensis</name>
    <dbReference type="NCBI Taxonomy" id="1068590"/>
    <lineage>
        <taxon>Bacteria</taxon>
        <taxon>Pseudomonadati</taxon>
        <taxon>Pseudomonadota</taxon>
        <taxon>Alphaproteobacteria</taxon>
        <taxon>Rickettsiales</taxon>
        <taxon>Rickettsiaceae</taxon>
        <taxon>Rickettsieae</taxon>
        <taxon>Rickettsia</taxon>
        <taxon>spotted fever group</taxon>
    </lineage>
</organism>
<keyword evidence="2" id="KW-1185">Reference proteome</keyword>
<dbReference type="EMBL" id="JWSW01000078">
    <property type="protein sequence ID" value="KIJ88308.1"/>
    <property type="molecule type" value="Genomic_DNA"/>
</dbReference>